<evidence type="ECO:0000313" key="3">
    <source>
        <dbReference type="Proteomes" id="UP000524246"/>
    </source>
</evidence>
<accession>A0A7X9FR03</accession>
<sequence>MSDFEKLSALMKADWNRRLRHDYRFWMSDGVSDDRVMWESGARDFGILCEGITFSGQESFLELGCGVGRLLASALKKCGRVIGVDVSEEAIKKAAELLPADPKLQLIVGNGYNLSEVQSGSIDLAVSFAAITSMPTDVIANYLVELYRILKPEGYMRLQIYLGEEQRLAHADTLHLRCFKPENFKKGLEAAGFDIEWIKELVLPFQVSFKEHGLETFIASFRKSNRSPLHPNEISRLLLPLGESETEGNQPISPIEFWMSYNYAKTLLEAGDFEKAREAVGFASDVCKATALDVSDLLQEIISEINKKEAAQAERKVLSVGVSFEGRPEIFEKNLKALKDAFPELAAQLQDKCDEAAPEIQQ</sequence>
<organism evidence="2 3">
    <name type="scientific">SAR324 cluster bacterium</name>
    <dbReference type="NCBI Taxonomy" id="2024889"/>
    <lineage>
        <taxon>Bacteria</taxon>
        <taxon>Deltaproteobacteria</taxon>
        <taxon>SAR324 cluster</taxon>
    </lineage>
</organism>
<evidence type="ECO:0000313" key="2">
    <source>
        <dbReference type="EMBL" id="NMC62736.1"/>
    </source>
</evidence>
<dbReference type="PANTHER" id="PTHR43861">
    <property type="entry name" value="TRANS-ACONITATE 2-METHYLTRANSFERASE-RELATED"/>
    <property type="match status" value="1"/>
</dbReference>
<evidence type="ECO:0000259" key="1">
    <source>
        <dbReference type="Pfam" id="PF08241"/>
    </source>
</evidence>
<keyword evidence="2" id="KW-0808">Transferase</keyword>
<dbReference type="EMBL" id="JAAZON010000266">
    <property type="protein sequence ID" value="NMC62736.1"/>
    <property type="molecule type" value="Genomic_DNA"/>
</dbReference>
<dbReference type="Proteomes" id="UP000524246">
    <property type="component" value="Unassembled WGS sequence"/>
</dbReference>
<reference evidence="2 3" key="1">
    <citation type="journal article" date="2020" name="Biotechnol. Biofuels">
        <title>New insights from the biogas microbiome by comprehensive genome-resolved metagenomics of nearly 1600 species originating from multiple anaerobic digesters.</title>
        <authorList>
            <person name="Campanaro S."/>
            <person name="Treu L."/>
            <person name="Rodriguez-R L.M."/>
            <person name="Kovalovszki A."/>
            <person name="Ziels R.M."/>
            <person name="Maus I."/>
            <person name="Zhu X."/>
            <person name="Kougias P.G."/>
            <person name="Basile A."/>
            <person name="Luo G."/>
            <person name="Schluter A."/>
            <person name="Konstantinidis K.T."/>
            <person name="Angelidaki I."/>
        </authorList>
    </citation>
    <scope>NUCLEOTIDE SEQUENCE [LARGE SCALE GENOMIC DNA]</scope>
    <source>
        <strain evidence="2">AS27yjCOA_65</strain>
    </source>
</reference>
<dbReference type="InterPro" id="IPR029063">
    <property type="entry name" value="SAM-dependent_MTases_sf"/>
</dbReference>
<dbReference type="SUPFAM" id="SSF53335">
    <property type="entry name" value="S-adenosyl-L-methionine-dependent methyltransferases"/>
    <property type="match status" value="1"/>
</dbReference>
<feature type="non-terminal residue" evidence="2">
    <location>
        <position position="362"/>
    </location>
</feature>
<feature type="domain" description="Methyltransferase type 11" evidence="1">
    <location>
        <begin position="61"/>
        <end position="156"/>
    </location>
</feature>
<dbReference type="GO" id="GO:0008757">
    <property type="term" value="F:S-adenosylmethionine-dependent methyltransferase activity"/>
    <property type="evidence" value="ECO:0007669"/>
    <property type="project" value="InterPro"/>
</dbReference>
<dbReference type="AlphaFoldDB" id="A0A7X9FR03"/>
<keyword evidence="2" id="KW-0489">Methyltransferase</keyword>
<dbReference type="Gene3D" id="3.40.50.150">
    <property type="entry name" value="Vaccinia Virus protein VP39"/>
    <property type="match status" value="1"/>
</dbReference>
<dbReference type="CDD" id="cd02440">
    <property type="entry name" value="AdoMet_MTases"/>
    <property type="match status" value="1"/>
</dbReference>
<proteinExistence type="predicted"/>
<dbReference type="InterPro" id="IPR013216">
    <property type="entry name" value="Methyltransf_11"/>
</dbReference>
<gene>
    <name evidence="2" type="ORF">GYA55_06150</name>
</gene>
<dbReference type="Pfam" id="PF08241">
    <property type="entry name" value="Methyltransf_11"/>
    <property type="match status" value="1"/>
</dbReference>
<comment type="caution">
    <text evidence="2">The sequence shown here is derived from an EMBL/GenBank/DDBJ whole genome shotgun (WGS) entry which is preliminary data.</text>
</comment>
<dbReference type="GO" id="GO:0032259">
    <property type="term" value="P:methylation"/>
    <property type="evidence" value="ECO:0007669"/>
    <property type="project" value="UniProtKB-KW"/>
</dbReference>
<name>A0A7X9FR03_9DELT</name>
<protein>
    <submittedName>
        <fullName evidence="2">Class I SAM-dependent methyltransferase</fullName>
    </submittedName>
</protein>